<reference evidence="3" key="1">
    <citation type="journal article" date="2009" name="Environ. Microbiol.">
        <title>Contribution of mobile genetic elements to Desulfovibrio vulgaris genome plasticity.</title>
        <authorList>
            <person name="Walker C.B."/>
            <person name="Stolyar S."/>
            <person name="Chivian D."/>
            <person name="Pinel N."/>
            <person name="Gabster J.A."/>
            <person name="Dehal P.S."/>
            <person name="He Z."/>
            <person name="Yang Z.K."/>
            <person name="Yen H.C."/>
            <person name="Zhou J."/>
            <person name="Wall J.D."/>
            <person name="Hazen T.C."/>
            <person name="Arkin A.P."/>
            <person name="Stahl D.A."/>
        </authorList>
    </citation>
    <scope>NUCLEOTIDE SEQUENCE [LARGE SCALE GENOMIC DNA]</scope>
    <source>
        <strain evidence="3">DP4</strain>
        <plasmid evidence="3">Plasmid pDVUL01</plasmid>
    </source>
</reference>
<protein>
    <submittedName>
        <fullName evidence="2">Uncharacterized protein</fullName>
    </submittedName>
</protein>
<dbReference type="HOGENOM" id="CLU_1025760_0_0_7"/>
<dbReference type="RefSeq" id="WP_011787391.1">
    <property type="nucleotide sequence ID" value="NC_008741.1"/>
</dbReference>
<organism evidence="2 3">
    <name type="scientific">Nitratidesulfovibrio vulgaris (strain DP4)</name>
    <name type="common">Desulfovibrio vulgaris</name>
    <dbReference type="NCBI Taxonomy" id="391774"/>
    <lineage>
        <taxon>Bacteria</taxon>
        <taxon>Pseudomonadati</taxon>
        <taxon>Thermodesulfobacteriota</taxon>
        <taxon>Desulfovibrionia</taxon>
        <taxon>Desulfovibrionales</taxon>
        <taxon>Desulfovibrionaceae</taxon>
        <taxon>Nitratidesulfovibrio</taxon>
    </lineage>
</organism>
<evidence type="ECO:0000313" key="2">
    <source>
        <dbReference type="EMBL" id="ABM30003.1"/>
    </source>
</evidence>
<dbReference type="AlphaFoldDB" id="A0A0H3AC69"/>
<evidence type="ECO:0000313" key="3">
    <source>
        <dbReference type="Proteomes" id="UP000009173"/>
    </source>
</evidence>
<gene>
    <name evidence="2" type="ordered locus">Dvul_2992</name>
</gene>
<dbReference type="KEGG" id="dvl:Dvul_2992"/>
<feature type="region of interest" description="Disordered" evidence="1">
    <location>
        <begin position="18"/>
        <end position="41"/>
    </location>
</feature>
<accession>A0A0H3AC69</accession>
<keyword evidence="2" id="KW-0614">Plasmid</keyword>
<feature type="compositionally biased region" description="Polar residues" evidence="1">
    <location>
        <begin position="168"/>
        <end position="179"/>
    </location>
</feature>
<sequence length="286" mass="28398">MDIAAVGKASSRLLEALEKLSSSPGADLKSATGPSGQPDPELVRAFLDALEGTSGASSGLQGGAGGQGLSDPTALSDDGPGGLPLHGGPEAMPGVAPDIGPEAASGIGSDTRPDATGMPDETGATGKTGATYHVDDAARRAGVQEMGPGETSPPSPGEFTASREPATVPTSSGEQPSTVSARASSPDAAPSSQGADRPHAPDGVRTSSEVPGTGHESGAGRGASGADDPLRELARLVERVATGQPTPTELYRLQYMVGMLRLQASSGTQVSQQATQGLESLLKQQG</sequence>
<evidence type="ECO:0000256" key="1">
    <source>
        <dbReference type="SAM" id="MobiDB-lite"/>
    </source>
</evidence>
<geneLocation type="plasmid" evidence="2 3">
    <name>pDVUL01</name>
</geneLocation>
<dbReference type="Proteomes" id="UP000009173">
    <property type="component" value="Plasmid pDVUL01"/>
</dbReference>
<feature type="compositionally biased region" description="Low complexity" evidence="1">
    <location>
        <begin position="180"/>
        <end position="195"/>
    </location>
</feature>
<name>A0A0H3AC69_NITV4</name>
<proteinExistence type="predicted"/>
<feature type="region of interest" description="Disordered" evidence="1">
    <location>
        <begin position="53"/>
        <end position="231"/>
    </location>
</feature>
<dbReference type="EMBL" id="CP000528">
    <property type="protein sequence ID" value="ABM30003.1"/>
    <property type="molecule type" value="Genomic_DNA"/>
</dbReference>